<name>A0A812M088_SYMPI</name>
<dbReference type="Proteomes" id="UP000649617">
    <property type="component" value="Unassembled WGS sequence"/>
</dbReference>
<dbReference type="SMART" id="SM00487">
    <property type="entry name" value="DEXDc"/>
    <property type="match status" value="1"/>
</dbReference>
<dbReference type="InterPro" id="IPR001650">
    <property type="entry name" value="Helicase_C-like"/>
</dbReference>
<evidence type="ECO:0000259" key="2">
    <source>
        <dbReference type="PROSITE" id="PS51192"/>
    </source>
</evidence>
<feature type="non-terminal residue" evidence="4">
    <location>
        <position position="1"/>
    </location>
</feature>
<dbReference type="GO" id="GO:0005759">
    <property type="term" value="C:mitochondrial matrix"/>
    <property type="evidence" value="ECO:0007669"/>
    <property type="project" value="TreeGrafter"/>
</dbReference>
<dbReference type="OrthoDB" id="421194at2759"/>
<dbReference type="SUPFAM" id="SSF52540">
    <property type="entry name" value="P-loop containing nucleoside triphosphate hydrolases"/>
    <property type="match status" value="1"/>
</dbReference>
<dbReference type="PANTHER" id="PTHR47396">
    <property type="entry name" value="TYPE I RESTRICTION ENZYME ECOKI R PROTEIN"/>
    <property type="match status" value="1"/>
</dbReference>
<reference evidence="4" key="1">
    <citation type="submission" date="2021-02" db="EMBL/GenBank/DDBJ databases">
        <authorList>
            <person name="Dougan E. K."/>
            <person name="Rhodes N."/>
            <person name="Thang M."/>
            <person name="Chan C."/>
        </authorList>
    </citation>
    <scope>NUCLEOTIDE SEQUENCE</scope>
</reference>
<feature type="region of interest" description="Disordered" evidence="1">
    <location>
        <begin position="419"/>
        <end position="440"/>
    </location>
</feature>
<dbReference type="PROSITE" id="PS51194">
    <property type="entry name" value="HELICASE_CTER"/>
    <property type="match status" value="1"/>
</dbReference>
<evidence type="ECO:0000313" key="4">
    <source>
        <dbReference type="EMBL" id="CAE7250008.1"/>
    </source>
</evidence>
<keyword evidence="5" id="KW-1185">Reference proteome</keyword>
<dbReference type="Pfam" id="PF04851">
    <property type="entry name" value="ResIII"/>
    <property type="match status" value="1"/>
</dbReference>
<gene>
    <name evidence="4" type="primary">IRC3</name>
    <name evidence="4" type="ORF">SPIL2461_LOCUS4758</name>
</gene>
<dbReference type="EMBL" id="CAJNIZ010006436">
    <property type="protein sequence ID" value="CAE7250008.1"/>
    <property type="molecule type" value="Genomic_DNA"/>
</dbReference>
<dbReference type="AlphaFoldDB" id="A0A812M088"/>
<dbReference type="Pfam" id="PF00271">
    <property type="entry name" value="Helicase_C"/>
    <property type="match status" value="1"/>
</dbReference>
<dbReference type="InterPro" id="IPR050742">
    <property type="entry name" value="Helicase_Restrict-Modif_Enz"/>
</dbReference>
<dbReference type="GO" id="GO:0000403">
    <property type="term" value="F:Y-form DNA binding"/>
    <property type="evidence" value="ECO:0007669"/>
    <property type="project" value="TreeGrafter"/>
</dbReference>
<dbReference type="GO" id="GO:0061749">
    <property type="term" value="F:forked DNA-dependent helicase activity"/>
    <property type="evidence" value="ECO:0007669"/>
    <property type="project" value="TreeGrafter"/>
</dbReference>
<dbReference type="GO" id="GO:0036121">
    <property type="term" value="F:double-stranded DNA helicase activity"/>
    <property type="evidence" value="ECO:0007669"/>
    <property type="project" value="TreeGrafter"/>
</dbReference>
<dbReference type="Gene3D" id="3.40.50.300">
    <property type="entry name" value="P-loop containing nucleotide triphosphate hydrolases"/>
    <property type="match status" value="2"/>
</dbReference>
<protein>
    <submittedName>
        <fullName evidence="4">IRC3 protein</fullName>
    </submittedName>
</protein>
<sequence length="886" mass="99308">MVPHADVKRFLRTARIVCKASEYVLVTLRGCKLNDDSKRWLRHYRARHIAVSRRQLLHIGEASEPEEIDMNCWGVPALWPCQKACLDACAHGARIVEMACGSGKTRVIREMAMNISGKVLVTVPSRVLLEQFADEFPTYCKVGMGYNKNINYSARGFVAVTDSVHRLQNISFDAAFVDEAHHPVPQGMPQAANMHLFSATLREKALGEKGNPTCVFMRCALHFCKIACCGNEIEKWFELQVALLALFQADFQYTMRQAIEDGVLCDYDLTVPLTSKAHPYLCLAEMLQSEAGRFRRVLAYCNSVHEAKRFQQLLESFGLAAWHINGRTRLRVRQQVLGEFTGPLQKPVHVLVTVQVLGEGINIRNADTCMFVEPRSSYTSIVQAIGRVLRKNPAKPLAHIVLPAVAVVANASMPEAVHRDGGRLDASNEAPLPTASAPKPQIWNVAPTQREVRHHKHECTHPSTYRTSNTAARMAAADSSRSTFKDLASSQLSKDLEKPGGKVIADAATSKMRKHQQGSFVEKGCCPRPAKMANVPDGELDHAPGTAFQLQVEATLRPADMAERLPSDGVSVAAAGEQDREQHTRNPARVRMRQVRHARPTDEGYSMQVERFLAVIAMADSRLHDKSLSSRLRIVDVRQGRPTASLLPIATDVLTQLSLVLAQGNPWEARLQAVEEFVAEQGRLPVERGPSVRESLLGCWLRNVGVRLRQKVLSTYRVQRFMNSTSPLVRARAWDWLGQDVVFRKRCDMLREYIHENGALPNLSRNTCSTHTEQQLGLFLLRLKKGSFHVTLSRLQFLKGLHPYVRDLLESWEGNPDIVMMSTWRLRISELKSAVKQSGRLPSPMVPAEKSIYWWLSAQKYRFLMLPAALQQQLTSIDPDVAAFVQ</sequence>
<accession>A0A812M088</accession>
<dbReference type="InterPro" id="IPR006935">
    <property type="entry name" value="Helicase/UvrB_N"/>
</dbReference>
<feature type="domain" description="Helicase ATP-binding" evidence="2">
    <location>
        <begin position="85"/>
        <end position="219"/>
    </location>
</feature>
<dbReference type="GO" id="GO:0070125">
    <property type="term" value="P:mitochondrial translational elongation"/>
    <property type="evidence" value="ECO:0007669"/>
    <property type="project" value="TreeGrafter"/>
</dbReference>
<dbReference type="InterPro" id="IPR014001">
    <property type="entry name" value="Helicase_ATP-bd"/>
</dbReference>
<dbReference type="InterPro" id="IPR027417">
    <property type="entry name" value="P-loop_NTPase"/>
</dbReference>
<dbReference type="SMART" id="SM00490">
    <property type="entry name" value="HELICc"/>
    <property type="match status" value="1"/>
</dbReference>
<dbReference type="GO" id="GO:0032042">
    <property type="term" value="P:mitochondrial DNA metabolic process"/>
    <property type="evidence" value="ECO:0007669"/>
    <property type="project" value="TreeGrafter"/>
</dbReference>
<proteinExistence type="predicted"/>
<feature type="domain" description="Helicase C-terminal" evidence="3">
    <location>
        <begin position="286"/>
        <end position="438"/>
    </location>
</feature>
<dbReference type="GO" id="GO:0016787">
    <property type="term" value="F:hydrolase activity"/>
    <property type="evidence" value="ECO:0007669"/>
    <property type="project" value="InterPro"/>
</dbReference>
<evidence type="ECO:0000259" key="3">
    <source>
        <dbReference type="PROSITE" id="PS51194"/>
    </source>
</evidence>
<dbReference type="PANTHER" id="PTHR47396:SF1">
    <property type="entry name" value="ATP-DEPENDENT HELICASE IRC3-RELATED"/>
    <property type="match status" value="1"/>
</dbReference>
<dbReference type="PROSITE" id="PS51192">
    <property type="entry name" value="HELICASE_ATP_BIND_1"/>
    <property type="match status" value="1"/>
</dbReference>
<comment type="caution">
    <text evidence="4">The sequence shown here is derived from an EMBL/GenBank/DDBJ whole genome shotgun (WGS) entry which is preliminary data.</text>
</comment>
<evidence type="ECO:0000256" key="1">
    <source>
        <dbReference type="SAM" id="MobiDB-lite"/>
    </source>
</evidence>
<evidence type="ECO:0000313" key="5">
    <source>
        <dbReference type="Proteomes" id="UP000649617"/>
    </source>
</evidence>
<dbReference type="GO" id="GO:0005524">
    <property type="term" value="F:ATP binding"/>
    <property type="evidence" value="ECO:0007669"/>
    <property type="project" value="InterPro"/>
</dbReference>
<organism evidence="4 5">
    <name type="scientific">Symbiodinium pilosum</name>
    <name type="common">Dinoflagellate</name>
    <dbReference type="NCBI Taxonomy" id="2952"/>
    <lineage>
        <taxon>Eukaryota</taxon>
        <taxon>Sar</taxon>
        <taxon>Alveolata</taxon>
        <taxon>Dinophyceae</taxon>
        <taxon>Suessiales</taxon>
        <taxon>Symbiodiniaceae</taxon>
        <taxon>Symbiodinium</taxon>
    </lineage>
</organism>